<keyword evidence="2" id="KW-0378">Hydrolase</keyword>
<dbReference type="SUPFAM" id="SSF51306">
    <property type="entry name" value="LexA/Signal peptidase"/>
    <property type="match status" value="1"/>
</dbReference>
<dbReference type="Pfam" id="PF13560">
    <property type="entry name" value="HTH_31"/>
    <property type="match status" value="1"/>
</dbReference>
<dbReference type="SMART" id="SM00530">
    <property type="entry name" value="HTH_XRE"/>
    <property type="match status" value="1"/>
</dbReference>
<dbReference type="Gene3D" id="2.10.109.10">
    <property type="entry name" value="Umud Fragment, subunit A"/>
    <property type="match status" value="1"/>
</dbReference>
<evidence type="ECO:0000313" key="2">
    <source>
        <dbReference type="EMBL" id="CUN07959.1"/>
    </source>
</evidence>
<reference evidence="2 4" key="1">
    <citation type="submission" date="2015-09" db="EMBL/GenBank/DDBJ databases">
        <authorList>
            <consortium name="Pathogen Informatics"/>
        </authorList>
    </citation>
    <scope>NUCLEOTIDE SEQUENCE [LARGE SCALE GENOMIC DNA]</scope>
    <source>
        <strain evidence="2 4">2789STDY5834970</strain>
    </source>
</reference>
<dbReference type="PROSITE" id="PS50943">
    <property type="entry name" value="HTH_CROC1"/>
    <property type="match status" value="1"/>
</dbReference>
<gene>
    <name evidence="2" type="primary">lexA_1</name>
    <name evidence="3" type="ORF">CGS59_05600</name>
    <name evidence="2" type="ORF">ERS852582_01830</name>
</gene>
<dbReference type="CDD" id="cd06529">
    <property type="entry name" value="S24_LexA-like"/>
    <property type="match status" value="1"/>
</dbReference>
<dbReference type="GO" id="GO:0004252">
    <property type="term" value="F:serine-type endopeptidase activity"/>
    <property type="evidence" value="ECO:0007669"/>
    <property type="project" value="UniProtKB-EC"/>
</dbReference>
<dbReference type="EC" id="3.4.21.88" evidence="2"/>
<dbReference type="EMBL" id="CYXN01000014">
    <property type="protein sequence ID" value="CUN07959.1"/>
    <property type="molecule type" value="Genomic_DNA"/>
</dbReference>
<dbReference type="Proteomes" id="UP000220480">
    <property type="component" value="Unassembled WGS sequence"/>
</dbReference>
<dbReference type="Proteomes" id="UP000095649">
    <property type="component" value="Unassembled WGS sequence"/>
</dbReference>
<dbReference type="InterPro" id="IPR001387">
    <property type="entry name" value="Cro/C1-type_HTH"/>
</dbReference>
<dbReference type="InterPro" id="IPR010982">
    <property type="entry name" value="Lambda_DNA-bd_dom_sf"/>
</dbReference>
<dbReference type="Gene3D" id="1.10.260.40">
    <property type="entry name" value="lambda repressor-like DNA-binding domains"/>
    <property type="match status" value="1"/>
</dbReference>
<dbReference type="InterPro" id="IPR036286">
    <property type="entry name" value="LexA/Signal_pep-like_sf"/>
</dbReference>
<protein>
    <submittedName>
        <fullName evidence="2">LexA repressor</fullName>
        <ecNumber evidence="2">3.4.21.88</ecNumber>
    </submittedName>
    <submittedName>
        <fullName evidence="3">Repressor LexA</fullName>
    </submittedName>
</protein>
<evidence type="ECO:0000313" key="4">
    <source>
        <dbReference type="Proteomes" id="UP000095649"/>
    </source>
</evidence>
<evidence type="ECO:0000313" key="5">
    <source>
        <dbReference type="Proteomes" id="UP000220480"/>
    </source>
</evidence>
<dbReference type="InterPro" id="IPR015927">
    <property type="entry name" value="Peptidase_S24_S26A/B/C"/>
</dbReference>
<dbReference type="InterPro" id="IPR039418">
    <property type="entry name" value="LexA-like"/>
</dbReference>
<evidence type="ECO:0000259" key="1">
    <source>
        <dbReference type="PROSITE" id="PS50943"/>
    </source>
</evidence>
<organism evidence="2 4">
    <name type="scientific">Faecalibacterium prausnitzii</name>
    <dbReference type="NCBI Taxonomy" id="853"/>
    <lineage>
        <taxon>Bacteria</taxon>
        <taxon>Bacillati</taxon>
        <taxon>Bacillota</taxon>
        <taxon>Clostridia</taxon>
        <taxon>Eubacteriales</taxon>
        <taxon>Oscillospiraceae</taxon>
        <taxon>Faecalibacterium</taxon>
    </lineage>
</organism>
<dbReference type="OrthoDB" id="9802364at2"/>
<dbReference type="AlphaFoldDB" id="A0A173TZX4"/>
<dbReference type="EMBL" id="NMTZ01000014">
    <property type="protein sequence ID" value="PDX84415.1"/>
    <property type="molecule type" value="Genomic_DNA"/>
</dbReference>
<dbReference type="GO" id="GO:0003677">
    <property type="term" value="F:DNA binding"/>
    <property type="evidence" value="ECO:0007669"/>
    <property type="project" value="InterPro"/>
</dbReference>
<feature type="domain" description="HTH cro/C1-type" evidence="1">
    <location>
        <begin position="8"/>
        <end position="63"/>
    </location>
</feature>
<dbReference type="RefSeq" id="WP_055186264.1">
    <property type="nucleotide sequence ID" value="NZ_CYXN01000014.1"/>
</dbReference>
<name>A0A173TZX4_9FIRM</name>
<sequence length="206" mass="22169">MSDLSTRVRLRREQLGLSQQELARRMGYRSRSSITKLEKGINDLPQSKVEELAQALETTPAALLGLDAPCACPLGFEPLPAMVQVPLIGSIACGTPITAEQNIECYIGVPAAWHADFALTCHGDSMSPTICNGDIVCIRCQPEVEQGEIAAVRVGEEATLKHFHRQGDAVMLLADNAAVCPPMFYAGEQLSELHIEGKAVGLCRGL</sequence>
<reference evidence="3 5" key="2">
    <citation type="journal article" date="2017" name="Front. Microbiol.">
        <title>New Insights into the Diversity of the Genus Faecalibacterium.</title>
        <authorList>
            <person name="Benevides L."/>
            <person name="Burman S."/>
            <person name="Martin R."/>
            <person name="Robert V."/>
            <person name="Thomas M."/>
            <person name="Miquel S."/>
            <person name="Chain F."/>
            <person name="Sokol H."/>
            <person name="Bermudez-Humaran L.G."/>
            <person name="Morrison M."/>
            <person name="Langella P."/>
            <person name="Azevedo V.A."/>
            <person name="Chatel J.M."/>
            <person name="Soares S."/>
        </authorList>
    </citation>
    <scope>NUCLEOTIDE SEQUENCE [LARGE SCALE GENOMIC DNA]</scope>
    <source>
        <strain evidence="3 5">CNCM I 4644</strain>
    </source>
</reference>
<dbReference type="InterPro" id="IPR050077">
    <property type="entry name" value="LexA_repressor"/>
</dbReference>
<dbReference type="PANTHER" id="PTHR33516">
    <property type="entry name" value="LEXA REPRESSOR"/>
    <property type="match status" value="1"/>
</dbReference>
<reference evidence="3" key="3">
    <citation type="submission" date="2017-07" db="EMBL/GenBank/DDBJ databases">
        <authorList>
            <person name="Sun Z.S."/>
            <person name="Albrecht U."/>
            <person name="Echele G."/>
            <person name="Lee C.C."/>
        </authorList>
    </citation>
    <scope>NUCLEOTIDE SEQUENCE</scope>
    <source>
        <strain evidence="3">CNCM I 4644</strain>
    </source>
</reference>
<dbReference type="PANTHER" id="PTHR33516:SF2">
    <property type="entry name" value="LEXA REPRESSOR-RELATED"/>
    <property type="match status" value="1"/>
</dbReference>
<evidence type="ECO:0000313" key="3">
    <source>
        <dbReference type="EMBL" id="PDX84415.1"/>
    </source>
</evidence>
<accession>A0A173TZX4</accession>
<proteinExistence type="predicted"/>
<dbReference type="Pfam" id="PF00717">
    <property type="entry name" value="Peptidase_S24"/>
    <property type="match status" value="1"/>
</dbReference>
<dbReference type="SUPFAM" id="SSF47413">
    <property type="entry name" value="lambda repressor-like DNA-binding domains"/>
    <property type="match status" value="1"/>
</dbReference>
<dbReference type="CDD" id="cd00093">
    <property type="entry name" value="HTH_XRE"/>
    <property type="match status" value="1"/>
</dbReference>